<evidence type="ECO:0000313" key="3">
    <source>
        <dbReference type="Proteomes" id="UP001071230"/>
    </source>
</evidence>
<name>A0A8S0X5B0_9FIRM</name>
<dbReference type="AlphaFoldDB" id="A0A8S0X5B0"/>
<dbReference type="RefSeq" id="WP_240984995.1">
    <property type="nucleotide sequence ID" value="NZ_CDGJ01000016.1"/>
</dbReference>
<proteinExistence type="predicted"/>
<keyword evidence="3" id="KW-1185">Reference proteome</keyword>
<dbReference type="KEGG" id="aacx:DEACI_2137"/>
<reference evidence="1" key="2">
    <citation type="submission" date="2020-01" db="EMBL/GenBank/DDBJ databases">
        <authorList>
            <person name="Hornung B."/>
        </authorList>
    </citation>
    <scope>NUCLEOTIDE SEQUENCE</scope>
    <source>
        <strain evidence="1">PacBioINE</strain>
    </source>
</reference>
<protein>
    <submittedName>
        <fullName evidence="1">DMSO/Nitrate reductase chaperone</fullName>
    </submittedName>
</protein>
<evidence type="ECO:0000313" key="1">
    <source>
        <dbReference type="EMBL" id="CAA7601470.1"/>
    </source>
</evidence>
<dbReference type="EMBL" id="CDGJ01000016">
    <property type="protein sequence ID" value="CEJ06125.1"/>
    <property type="molecule type" value="Genomic_DNA"/>
</dbReference>
<dbReference type="InterPro" id="IPR036411">
    <property type="entry name" value="TorD-like_sf"/>
</dbReference>
<organism evidence="1">
    <name type="scientific">Acididesulfobacillus acetoxydans</name>
    <dbReference type="NCBI Taxonomy" id="1561005"/>
    <lineage>
        <taxon>Bacteria</taxon>
        <taxon>Bacillati</taxon>
        <taxon>Bacillota</taxon>
        <taxon>Clostridia</taxon>
        <taxon>Eubacteriales</taxon>
        <taxon>Peptococcaceae</taxon>
        <taxon>Acididesulfobacillus</taxon>
    </lineage>
</organism>
<dbReference type="Proteomes" id="UP000836597">
    <property type="component" value="Chromosome"/>
</dbReference>
<dbReference type="Proteomes" id="UP001071230">
    <property type="component" value="Unassembled WGS sequence"/>
</dbReference>
<dbReference type="EMBL" id="LR746496">
    <property type="protein sequence ID" value="CAA7601470.1"/>
    <property type="molecule type" value="Genomic_DNA"/>
</dbReference>
<accession>A0A8S0X5B0</accession>
<dbReference type="SUPFAM" id="SSF89155">
    <property type="entry name" value="TorD-like"/>
    <property type="match status" value="1"/>
</dbReference>
<dbReference type="Gene3D" id="1.10.3480.10">
    <property type="entry name" value="TorD-like"/>
    <property type="match status" value="1"/>
</dbReference>
<gene>
    <name evidence="2" type="ORF">DEACI_0571</name>
    <name evidence="1" type="ORF">DEACI_2137</name>
</gene>
<sequence>MLSRINRTSFSGEQPLLESFTAELQPEFARQEIELWSGRRLLYGLAAVFLGRPPAEEWLAQVFSPSFIVVVENLGLSRNLSDGLKQVLGIVQDPAELPQFLADAQTEYERLFRVPLKGTMVPLGAGAYLPREADLNRRRVIVEGWYARFAFDWREYLVGTPGVWPNEPEHALLLLTFLAILADEVVTGLSEGDGLAPDLMALWHEVLSLTQEWLPACMARVADRSQNLYFRSLARLTGEVLARDGGELPRKS</sequence>
<reference evidence="2" key="1">
    <citation type="submission" date="2014-11" db="EMBL/GenBank/DDBJ databases">
        <authorList>
            <person name="Hornung B.V."/>
        </authorList>
    </citation>
    <scope>NUCLEOTIDE SEQUENCE</scope>
    <source>
        <strain evidence="2">INE</strain>
    </source>
</reference>
<evidence type="ECO:0000313" key="2">
    <source>
        <dbReference type="EMBL" id="CEJ06125.1"/>
    </source>
</evidence>